<dbReference type="GO" id="GO:0005829">
    <property type="term" value="C:cytosol"/>
    <property type="evidence" value="ECO:0007669"/>
    <property type="project" value="TreeGrafter"/>
</dbReference>
<proteinExistence type="predicted"/>
<dbReference type="GO" id="GO:0008477">
    <property type="term" value="F:purine nucleosidase activity"/>
    <property type="evidence" value="ECO:0007669"/>
    <property type="project" value="TreeGrafter"/>
</dbReference>
<dbReference type="GO" id="GO:0006152">
    <property type="term" value="P:purine nucleoside catabolic process"/>
    <property type="evidence" value="ECO:0007669"/>
    <property type="project" value="TreeGrafter"/>
</dbReference>
<dbReference type="CDD" id="cd02651">
    <property type="entry name" value="nuc_hydro_IU_UC_XIUA"/>
    <property type="match status" value="1"/>
</dbReference>
<evidence type="ECO:0000313" key="4">
    <source>
        <dbReference type="EMBL" id="QIL50622.1"/>
    </source>
</evidence>
<gene>
    <name evidence="4" type="ORF">G7084_04430</name>
</gene>
<reference evidence="4 5" key="1">
    <citation type="submission" date="2020-03" db="EMBL/GenBank/DDBJ databases">
        <title>Weissella sp. nov., isolated from Cybister lewisianus.</title>
        <authorList>
            <person name="Hyun D.-W."/>
            <person name="Bae J.-W."/>
        </authorList>
    </citation>
    <scope>NUCLEOTIDE SEQUENCE [LARGE SCALE GENOMIC DNA]</scope>
    <source>
        <strain evidence="4 5">HDW19</strain>
    </source>
</reference>
<evidence type="ECO:0000313" key="5">
    <source>
        <dbReference type="Proteomes" id="UP000500741"/>
    </source>
</evidence>
<dbReference type="SUPFAM" id="SSF53590">
    <property type="entry name" value="Nucleoside hydrolase"/>
    <property type="match status" value="1"/>
</dbReference>
<protein>
    <submittedName>
        <fullName evidence="4">Nucleoside hydrolase</fullName>
    </submittedName>
</protein>
<dbReference type="AlphaFoldDB" id="A0A6G8B076"/>
<dbReference type="InterPro" id="IPR036452">
    <property type="entry name" value="Ribo_hydro-like"/>
</dbReference>
<keyword evidence="1 4" id="KW-0378">Hydrolase</keyword>
<dbReference type="Gene3D" id="3.90.245.10">
    <property type="entry name" value="Ribonucleoside hydrolase-like"/>
    <property type="match status" value="1"/>
</dbReference>
<evidence type="ECO:0000259" key="3">
    <source>
        <dbReference type="Pfam" id="PF01156"/>
    </source>
</evidence>
<dbReference type="InterPro" id="IPR023186">
    <property type="entry name" value="IUNH"/>
</dbReference>
<dbReference type="KEGG" id="wco:G7084_04430"/>
<name>A0A6G8B076_9LACO</name>
<dbReference type="Proteomes" id="UP000500741">
    <property type="component" value="Chromosome"/>
</dbReference>
<evidence type="ECO:0000256" key="1">
    <source>
        <dbReference type="ARBA" id="ARBA00022801"/>
    </source>
</evidence>
<sequence length="317" mass="35258">MVKKIWIDCDPGHDDALAILTALAYPEKLKLLGVSTIGGNESLDKVTNNAKNILHLLNAKVPLIPGERGPLVKSLRSAPEAHGESGMDGIEFVENDYPISKTNLIEYWYQLLIDSIEPITMVAIGPLTNLALLLKTYPEIKTKIEAICLMGGGIDHGNITPAAEFNIYVDPEAAQIVYQSGIPIVMAGLDVTEKSYLTRLEIDQLKQHGSISQKIYGLLDFYNKSGRQFGFEVSPMHDLCTIVYLLNPEVFNGKNYSIEIVTDEGLTRGMTLADLRKKPVVKNETFVLLESDREKYVTYLMESLAYFDQKVSMKEGQ</sequence>
<dbReference type="Pfam" id="PF01156">
    <property type="entry name" value="IU_nuc_hydro"/>
    <property type="match status" value="1"/>
</dbReference>
<feature type="domain" description="Inosine/uridine-preferring nucleoside hydrolase" evidence="3">
    <location>
        <begin position="5"/>
        <end position="296"/>
    </location>
</feature>
<keyword evidence="5" id="KW-1185">Reference proteome</keyword>
<keyword evidence="2" id="KW-0326">Glycosidase</keyword>
<dbReference type="PANTHER" id="PTHR12304">
    <property type="entry name" value="INOSINE-URIDINE PREFERRING NUCLEOSIDE HYDROLASE"/>
    <property type="match status" value="1"/>
</dbReference>
<dbReference type="RefSeq" id="WP_166010406.1">
    <property type="nucleotide sequence ID" value="NZ_CP049888.1"/>
</dbReference>
<dbReference type="PANTHER" id="PTHR12304:SF15">
    <property type="entry name" value="NON-SPECIFIC RIBONUCLEOSIDE HYDROLASE RIHC"/>
    <property type="match status" value="1"/>
</dbReference>
<accession>A0A6G8B076</accession>
<evidence type="ECO:0000256" key="2">
    <source>
        <dbReference type="ARBA" id="ARBA00023295"/>
    </source>
</evidence>
<dbReference type="EMBL" id="CP049888">
    <property type="protein sequence ID" value="QIL50622.1"/>
    <property type="molecule type" value="Genomic_DNA"/>
</dbReference>
<organism evidence="4 5">
    <name type="scientific">Weissella coleopterorum</name>
    <dbReference type="NCBI Taxonomy" id="2714949"/>
    <lineage>
        <taxon>Bacteria</taxon>
        <taxon>Bacillati</taxon>
        <taxon>Bacillota</taxon>
        <taxon>Bacilli</taxon>
        <taxon>Lactobacillales</taxon>
        <taxon>Lactobacillaceae</taxon>
        <taxon>Weissella</taxon>
    </lineage>
</organism>
<dbReference type="InterPro" id="IPR001910">
    <property type="entry name" value="Inosine/uridine_hydrolase_dom"/>
</dbReference>